<accession>A0A0A2T641</accession>
<comment type="catalytic activity">
    <reaction evidence="5">
        <text>[phosphate](n) + H2O = [phosphate](n-1) + phosphate + H(+)</text>
        <dbReference type="Rhea" id="RHEA:21528"/>
        <dbReference type="Rhea" id="RHEA-COMP:9859"/>
        <dbReference type="Rhea" id="RHEA-COMP:14279"/>
        <dbReference type="ChEBI" id="CHEBI:15377"/>
        <dbReference type="ChEBI" id="CHEBI:15378"/>
        <dbReference type="ChEBI" id="CHEBI:16838"/>
        <dbReference type="ChEBI" id="CHEBI:43474"/>
        <dbReference type="EC" id="3.6.1.11"/>
    </reaction>
</comment>
<dbReference type="OrthoDB" id="9807195at2"/>
<dbReference type="SUPFAM" id="SSF53067">
    <property type="entry name" value="Actin-like ATPase domain"/>
    <property type="match status" value="2"/>
</dbReference>
<dbReference type="InterPro" id="IPR022371">
    <property type="entry name" value="Exopolyphosphatase"/>
</dbReference>
<dbReference type="GO" id="GO:0006793">
    <property type="term" value="P:phosphorus metabolic process"/>
    <property type="evidence" value="ECO:0007669"/>
    <property type="project" value="InterPro"/>
</dbReference>
<dbReference type="CDD" id="cd24052">
    <property type="entry name" value="ASKHA_NBD_HpPPX-GppA-like"/>
    <property type="match status" value="1"/>
</dbReference>
<name>A0A0A2T641_9BACI</name>
<evidence type="ECO:0000256" key="4">
    <source>
        <dbReference type="ARBA" id="ARBA00022801"/>
    </source>
</evidence>
<dbReference type="EC" id="3.6.1.11" evidence="2"/>
<dbReference type="NCBIfam" id="TIGR03706">
    <property type="entry name" value="exo_poly_only"/>
    <property type="match status" value="1"/>
</dbReference>
<dbReference type="Pfam" id="PF02541">
    <property type="entry name" value="Ppx-GppA"/>
    <property type="match status" value="1"/>
</dbReference>
<comment type="similarity">
    <text evidence="1">Belongs to the GppA/Ppx family.</text>
</comment>
<dbReference type="RefSeq" id="WP_052111455.1">
    <property type="nucleotide sequence ID" value="NZ_AVBF01000095.1"/>
</dbReference>
<evidence type="ECO:0000313" key="9">
    <source>
        <dbReference type="Proteomes" id="UP000030147"/>
    </source>
</evidence>
<keyword evidence="4" id="KW-0378">Hydrolase</keyword>
<feature type="domain" description="Ppx/GppA phosphatase N-terminal" evidence="6">
    <location>
        <begin position="23"/>
        <end position="304"/>
    </location>
</feature>
<dbReference type="eggNOG" id="COG0248">
    <property type="taxonomic scope" value="Bacteria"/>
</dbReference>
<sequence length="517" mass="59704">MGKEYYAIIDIGSNTVRLVIYLREKSGRFQEIENVKAVARLRNYLEETNVLNQEGIEVLLKILKSFKEVTDTYDLNQIICVATATIRQAENQQEIISEVEQKIGYTIQTLSEQEEAYYGYLAVVNSTAIEEGITVDIGGGSTEITYFENREMKHSHSFPFGALTLKQMFVKNDVPTEKEMHKVRDYLREQFSSLPWLKSCNVPLIGIGGSARNMVQVDQALKSYPLAGLHQYRMYENDMAFIKNYLLTLSFKKLQKVEGLTKDRADIILPAIEVFHSLYEYVDSSSFILSRKGLRDGIFYEQLTHDFGISVFPNVIEESFNELAVDFDIDYKHVHKVTDIALQLFEEFRMQGIGHVTKADAGLLRRGAFVFNLGEYIDSESSSQHTFYLLANRTIDGLLHKERLKIALIASYKSKPIFKQYLSPYKHWFVKEEQKKLRTIGALIKLAFSFDSTRRSIVDDLHIDIHEEDINITAYCNQESMPEEYQVEKQKKHLEKALKKKINVVFQPNEQLEHSEN</sequence>
<dbReference type="InterPro" id="IPR048950">
    <property type="entry name" value="Ppx_GppA_C"/>
</dbReference>
<proteinExistence type="inferred from homology"/>
<dbReference type="GO" id="GO:0004309">
    <property type="term" value="F:exopolyphosphatase activity"/>
    <property type="evidence" value="ECO:0007669"/>
    <property type="project" value="UniProtKB-EC"/>
</dbReference>
<dbReference type="EMBL" id="AVBF01000095">
    <property type="protein sequence ID" value="KGP70959.1"/>
    <property type="molecule type" value="Genomic_DNA"/>
</dbReference>
<evidence type="ECO:0000256" key="5">
    <source>
        <dbReference type="ARBA" id="ARBA00047607"/>
    </source>
</evidence>
<evidence type="ECO:0000256" key="3">
    <source>
        <dbReference type="ARBA" id="ARBA00020416"/>
    </source>
</evidence>
<dbReference type="Pfam" id="PF21447">
    <property type="entry name" value="Ppx-GppA_III"/>
    <property type="match status" value="1"/>
</dbReference>
<comment type="caution">
    <text evidence="8">The sequence shown here is derived from an EMBL/GenBank/DDBJ whole genome shotgun (WGS) entry which is preliminary data.</text>
</comment>
<dbReference type="SUPFAM" id="SSF109604">
    <property type="entry name" value="HD-domain/PDEase-like"/>
    <property type="match status" value="1"/>
</dbReference>
<dbReference type="Gene3D" id="3.30.420.150">
    <property type="entry name" value="Exopolyphosphatase. Domain 2"/>
    <property type="match status" value="1"/>
</dbReference>
<dbReference type="Gene3D" id="3.30.420.40">
    <property type="match status" value="1"/>
</dbReference>
<dbReference type="STRING" id="1385514.N782_02615"/>
<evidence type="ECO:0000256" key="2">
    <source>
        <dbReference type="ARBA" id="ARBA00012451"/>
    </source>
</evidence>
<dbReference type="InterPro" id="IPR003695">
    <property type="entry name" value="Ppx_GppA_N"/>
</dbReference>
<dbReference type="InterPro" id="IPR030673">
    <property type="entry name" value="PyroPPase_GppA_Ppx"/>
</dbReference>
<dbReference type="Proteomes" id="UP000030147">
    <property type="component" value="Unassembled WGS sequence"/>
</dbReference>
<keyword evidence="9" id="KW-1185">Reference proteome</keyword>
<dbReference type="PANTHER" id="PTHR30005:SF0">
    <property type="entry name" value="RETROGRADE REGULATION PROTEIN 2"/>
    <property type="match status" value="1"/>
</dbReference>
<dbReference type="PANTHER" id="PTHR30005">
    <property type="entry name" value="EXOPOLYPHOSPHATASE"/>
    <property type="match status" value="1"/>
</dbReference>
<evidence type="ECO:0000259" key="7">
    <source>
        <dbReference type="Pfam" id="PF21447"/>
    </source>
</evidence>
<protein>
    <recommendedName>
        <fullName evidence="3">Exopolyphosphatase</fullName>
        <ecNumber evidence="2">3.6.1.11</ecNumber>
    </recommendedName>
</protein>
<dbReference type="Gene3D" id="1.10.3210.10">
    <property type="entry name" value="Hypothetical protein af1432"/>
    <property type="match status" value="1"/>
</dbReference>
<dbReference type="GO" id="GO:0006357">
    <property type="term" value="P:regulation of transcription by RNA polymerase II"/>
    <property type="evidence" value="ECO:0007669"/>
    <property type="project" value="TreeGrafter"/>
</dbReference>
<evidence type="ECO:0000259" key="6">
    <source>
        <dbReference type="Pfam" id="PF02541"/>
    </source>
</evidence>
<dbReference type="AlphaFoldDB" id="A0A0A2T641"/>
<evidence type="ECO:0000313" key="8">
    <source>
        <dbReference type="EMBL" id="KGP70959.1"/>
    </source>
</evidence>
<dbReference type="PIRSF" id="PIRSF001267">
    <property type="entry name" value="Pyrophosphatase_GppA_Ppx"/>
    <property type="match status" value="1"/>
</dbReference>
<organism evidence="8 9">
    <name type="scientific">Pontibacillus yanchengensis Y32</name>
    <dbReference type="NCBI Taxonomy" id="1385514"/>
    <lineage>
        <taxon>Bacteria</taxon>
        <taxon>Bacillati</taxon>
        <taxon>Bacillota</taxon>
        <taxon>Bacilli</taxon>
        <taxon>Bacillales</taxon>
        <taxon>Bacillaceae</taxon>
        <taxon>Pontibacillus</taxon>
    </lineage>
</organism>
<reference evidence="8 9" key="1">
    <citation type="journal article" date="2015" name="Stand. Genomic Sci.">
        <title>High quality draft genome sequence of the moderately halophilic bacterium Pontibacillus yanchengensis Y32(T) and comparison among Pontibacillus genomes.</title>
        <authorList>
            <person name="Huang J."/>
            <person name="Qiao Z.X."/>
            <person name="Tang J.W."/>
            <person name="Wang G."/>
        </authorList>
    </citation>
    <scope>NUCLEOTIDE SEQUENCE [LARGE SCALE GENOMIC DNA]</scope>
    <source>
        <strain evidence="8 9">Y32</strain>
    </source>
</reference>
<dbReference type="InterPro" id="IPR043129">
    <property type="entry name" value="ATPase_NBD"/>
</dbReference>
<feature type="domain" description="Ppx/GppA phosphatase C-terminal" evidence="7">
    <location>
        <begin position="317"/>
        <end position="473"/>
    </location>
</feature>
<dbReference type="InterPro" id="IPR050273">
    <property type="entry name" value="GppA/Ppx_hydrolase"/>
</dbReference>
<gene>
    <name evidence="8" type="ORF">N782_02615</name>
</gene>
<evidence type="ECO:0000256" key="1">
    <source>
        <dbReference type="ARBA" id="ARBA00007125"/>
    </source>
</evidence>